<keyword evidence="3" id="KW-1185">Reference proteome</keyword>
<proteinExistence type="predicted"/>
<feature type="region of interest" description="Disordered" evidence="1">
    <location>
        <begin position="268"/>
        <end position="289"/>
    </location>
</feature>
<evidence type="ECO:0000313" key="3">
    <source>
        <dbReference type="Proteomes" id="UP000095023"/>
    </source>
</evidence>
<gene>
    <name evidence="2" type="ORF">CANCADRAFT_413</name>
</gene>
<dbReference type="EMBL" id="KV453841">
    <property type="protein sequence ID" value="ODV91830.1"/>
    <property type="molecule type" value="Genomic_DNA"/>
</dbReference>
<sequence>MDPHFGVTETLKSFRYNNQSIVSIDIAAGFTGGILSDDLGVWSYCMKNTFSIRVAYRLNLPDNSRLDSVDGLSIIDHGERKEIKAFNLSVSVEDQSNTVQMAIAQPASKVGYPFPRGILVNPIMHDELLQKGSKDMLFTQPANIDSAYNDLSSPYDRIEIKRLKLMKTSANSQNNGKIRKQRKKPEASLEIPFKVVLVIEALVQDSDKLRAIPVAKSVSRLINATFKRNSELGKAITGASATFRSETYNRARKLVVLKQKSIAATTLRTDNTPEGFTSSDPPSRSQTQSLSLFADPCVSTRDTDRLFTRSAVVSVGSEEISGELSSFWHSCSYEFDSIDSMNAITNICNVHESGFPKTLSRTSDTELLPPSDDFIGGAEARNDVISMPAFFEGEPVEAEDFDQAIILRDSATETNTEPRSSDIDRLYKAVVHSDLGSEADLPIPEEQMTGIQGNVPDSVLIDITRSSNLLFKSHRHLFGRLGIGVCPWPTPGRSNRFIQPTCYFSSEQFDTQNRIHHEEPHRLIASRPRGASHIRQAVELTARTKFSYESNIALKQFFQLFRRTRLSHYIAEYHGYVYPLSKKLPDTNYIASTAFLEPYVYRTVVRGMLNSTSHNLDRTAHLRIHMLYALESLLHKHEFTRAGILLKHIMKKEALFESHPADPYIVHSLLYQLARQHVTETVQVNPRRLVYIWLSANTKDDDFLDNSLLMKHSTTSDLISQFTELACIIYSTARLGYECFGVALRLKPLMKSARSNYTDQILKPIMSDMIDNFKDKSPETYLHRVREVASLLESEFGRSLKSTQAERILNIAENIEKQNKYDFRPRAMGILRPALMYSSVTVQRVLRKLIRLNDTRAVHRFWRFQIGLMKPPSLIKEDQELLDKYAGTMRLVPPSLLGDLIYAFGRKRRYNPEAELIISCLNNIEKLNDRVAAACLTFAGRTENEELANEIQGLLSPPLSRGVLHGLLYAHIMLNDQKGSAQILGELRRRKIPPSSSELNNIIHGLTLPVVLDNVGVDEQRVRLETAVDILKGADLKRAGNAWIQVFGRALVAKLDDIADEAWSFVHKSAELQERKGKAEFTGTVYFTLLGNTAKTQGSEKALELLSSDIKKKGKRFLEPEILILAYYAIADAATREGKEMVIREVFRVMHEDLGRSKFDCAGELDEYLNYMANYEK</sequence>
<accession>A0A1E4TJ95</accession>
<evidence type="ECO:0000256" key="1">
    <source>
        <dbReference type="SAM" id="MobiDB-lite"/>
    </source>
</evidence>
<protein>
    <submittedName>
        <fullName evidence="2">Uncharacterized protein</fullName>
    </submittedName>
</protein>
<name>A0A1E4TJ95_9ASCO</name>
<organism evidence="2 3">
    <name type="scientific">Tortispora caseinolytica NRRL Y-17796</name>
    <dbReference type="NCBI Taxonomy" id="767744"/>
    <lineage>
        <taxon>Eukaryota</taxon>
        <taxon>Fungi</taxon>
        <taxon>Dikarya</taxon>
        <taxon>Ascomycota</taxon>
        <taxon>Saccharomycotina</taxon>
        <taxon>Trigonopsidomycetes</taxon>
        <taxon>Trigonopsidales</taxon>
        <taxon>Trigonopsidaceae</taxon>
        <taxon>Tortispora</taxon>
    </lineage>
</organism>
<dbReference type="Proteomes" id="UP000095023">
    <property type="component" value="Unassembled WGS sequence"/>
</dbReference>
<dbReference type="AlphaFoldDB" id="A0A1E4TJ95"/>
<reference evidence="3" key="1">
    <citation type="submission" date="2016-02" db="EMBL/GenBank/DDBJ databases">
        <title>Comparative genomics of biotechnologically important yeasts.</title>
        <authorList>
            <consortium name="DOE Joint Genome Institute"/>
            <person name="Riley R."/>
            <person name="Haridas S."/>
            <person name="Wolfe K.H."/>
            <person name="Lopes M.R."/>
            <person name="Hittinger C.T."/>
            <person name="Goker M."/>
            <person name="Salamov A."/>
            <person name="Wisecaver J."/>
            <person name="Long T.M."/>
            <person name="Aerts A.L."/>
            <person name="Barry K."/>
            <person name="Choi C."/>
            <person name="Clum A."/>
            <person name="Coughlan A.Y."/>
            <person name="Deshpande S."/>
            <person name="Douglass A.P."/>
            <person name="Hanson S.J."/>
            <person name="Klenk H.-P."/>
            <person name="Labutti K."/>
            <person name="Lapidus A."/>
            <person name="Lindquist E."/>
            <person name="Lipzen A."/>
            <person name="Meier-Kolthoff J.P."/>
            <person name="Ohm R.A."/>
            <person name="Otillar R.P."/>
            <person name="Pangilinan J."/>
            <person name="Peng Y."/>
            <person name="Rokas A."/>
            <person name="Rosa C.A."/>
            <person name="Scheuner C."/>
            <person name="Sibirny A.A."/>
            <person name="Slot J.C."/>
            <person name="Stielow J.B."/>
            <person name="Sun H."/>
            <person name="Kurtzman C.P."/>
            <person name="Blackwell M."/>
            <person name="Jeffries T.W."/>
            <person name="Grigoriev I.V."/>
        </authorList>
    </citation>
    <scope>NUCLEOTIDE SEQUENCE [LARGE SCALE GENOMIC DNA]</scope>
    <source>
        <strain evidence="3">NRRL Y-17796</strain>
    </source>
</reference>
<evidence type="ECO:0000313" key="2">
    <source>
        <dbReference type="EMBL" id="ODV91830.1"/>
    </source>
</evidence>